<proteinExistence type="predicted"/>
<dbReference type="Pfam" id="PF13365">
    <property type="entry name" value="Trypsin_2"/>
    <property type="match status" value="1"/>
</dbReference>
<evidence type="ECO:0000313" key="2">
    <source>
        <dbReference type="EMBL" id="TWI84067.1"/>
    </source>
</evidence>
<feature type="chain" id="PRO_5022171730" evidence="1">
    <location>
        <begin position="24"/>
        <end position="455"/>
    </location>
</feature>
<dbReference type="Gene3D" id="2.40.10.120">
    <property type="match status" value="1"/>
</dbReference>
<keyword evidence="3" id="KW-1185">Reference proteome</keyword>
<dbReference type="SUPFAM" id="SSF50494">
    <property type="entry name" value="Trypsin-like serine proteases"/>
    <property type="match status" value="1"/>
</dbReference>
<protein>
    <submittedName>
        <fullName evidence="2">Trypsin-like peptidase</fullName>
    </submittedName>
</protein>
<name>A0A562SS29_CHIJA</name>
<dbReference type="Proteomes" id="UP000316778">
    <property type="component" value="Unassembled WGS sequence"/>
</dbReference>
<comment type="caution">
    <text evidence="2">The sequence shown here is derived from an EMBL/GenBank/DDBJ whole genome shotgun (WGS) entry which is preliminary data.</text>
</comment>
<dbReference type="RefSeq" id="WP_145717599.1">
    <property type="nucleotide sequence ID" value="NZ_BAAAFY010000002.1"/>
</dbReference>
<feature type="signal peptide" evidence="1">
    <location>
        <begin position="1"/>
        <end position="23"/>
    </location>
</feature>
<gene>
    <name evidence="2" type="ORF">LX66_4429</name>
</gene>
<sequence>MQAVTRFLLVLCLVCGLQAMAVAVTGPVPPGIKEEVARTIVRVRSGTKYSTGFFWRDGRTVLTTLHSLSSGGDIEVYIPAISGWRSARLRKVYRGGDLISLEVQQYASPHYLSQHYTSRPPVDTRVFTVGYNGGSAAYIDRDFSVGLLQGNRLADLLPVAARQEIQALGFPSLAIQIIYLQGSLLHGFSGAPVVDQGGRLVGVADGGLENGAADISWCIHASHISQLETSNETLPSLNSPRLRNLFAYEEYQAPTESVEYTSLGNFRFRRIKTRSFSQLDFTGKYSTSDAMGLQQLLSFFSNYGYNLGQFRYDIYLEESTGATVVVPEGETLRQENGKLVCGDNRIRLYIDLQVTNNIQYTSQVFEGTFNHPAINWMADVAWTYPMPFTGPTGSIIRRKAFMGNGQQYYLFEALAGKAQYFLGAAAFRNSMQMAPADYEQWAQYAIAIQLTSFSN</sequence>
<dbReference type="OrthoDB" id="9766361at2"/>
<dbReference type="EMBL" id="VLLG01000005">
    <property type="protein sequence ID" value="TWI84067.1"/>
    <property type="molecule type" value="Genomic_DNA"/>
</dbReference>
<evidence type="ECO:0000313" key="3">
    <source>
        <dbReference type="Proteomes" id="UP000316778"/>
    </source>
</evidence>
<organism evidence="2 3">
    <name type="scientific">Chitinophaga japonensis</name>
    <name type="common">Flexibacter japonensis</name>
    <dbReference type="NCBI Taxonomy" id="104662"/>
    <lineage>
        <taxon>Bacteria</taxon>
        <taxon>Pseudomonadati</taxon>
        <taxon>Bacteroidota</taxon>
        <taxon>Chitinophagia</taxon>
        <taxon>Chitinophagales</taxon>
        <taxon>Chitinophagaceae</taxon>
        <taxon>Chitinophaga</taxon>
    </lineage>
</organism>
<keyword evidence="1" id="KW-0732">Signal</keyword>
<accession>A0A562SS29</accession>
<reference evidence="2 3" key="1">
    <citation type="journal article" date="2013" name="Stand. Genomic Sci.">
        <title>Genomic Encyclopedia of Type Strains, Phase I: The one thousand microbial genomes (KMG-I) project.</title>
        <authorList>
            <person name="Kyrpides N.C."/>
            <person name="Woyke T."/>
            <person name="Eisen J.A."/>
            <person name="Garrity G."/>
            <person name="Lilburn T.G."/>
            <person name="Beck B.J."/>
            <person name="Whitman W.B."/>
            <person name="Hugenholtz P."/>
            <person name="Klenk H.P."/>
        </authorList>
    </citation>
    <scope>NUCLEOTIDE SEQUENCE [LARGE SCALE GENOMIC DNA]</scope>
    <source>
        <strain evidence="2 3">DSM 13484</strain>
    </source>
</reference>
<dbReference type="AlphaFoldDB" id="A0A562SS29"/>
<evidence type="ECO:0000256" key="1">
    <source>
        <dbReference type="SAM" id="SignalP"/>
    </source>
</evidence>
<dbReference type="InterPro" id="IPR009003">
    <property type="entry name" value="Peptidase_S1_PA"/>
</dbReference>